<comment type="caution">
    <text evidence="3">The sequence shown here is derived from an EMBL/GenBank/DDBJ whole genome shotgun (WGS) entry which is preliminary data.</text>
</comment>
<dbReference type="Pfam" id="PF18962">
    <property type="entry name" value="Por_Secre_tail"/>
    <property type="match status" value="1"/>
</dbReference>
<gene>
    <name evidence="3" type="ORF">FRX97_11045</name>
</gene>
<dbReference type="SUPFAM" id="SSF49363">
    <property type="entry name" value="Purple acid phosphatase, N-terminal domain"/>
    <property type="match status" value="1"/>
</dbReference>
<keyword evidence="4" id="KW-1185">Reference proteome</keyword>
<evidence type="ECO:0000313" key="4">
    <source>
        <dbReference type="Proteomes" id="UP000321168"/>
    </source>
</evidence>
<reference evidence="3 4" key="1">
    <citation type="submission" date="2019-08" db="EMBL/GenBank/DDBJ databases">
        <title>Genome of Luteibaculum oceani JCM 18817.</title>
        <authorList>
            <person name="Bowman J.P."/>
        </authorList>
    </citation>
    <scope>NUCLEOTIDE SEQUENCE [LARGE SCALE GENOMIC DNA]</scope>
    <source>
        <strain evidence="3 4">JCM 18817</strain>
    </source>
</reference>
<evidence type="ECO:0000256" key="1">
    <source>
        <dbReference type="ARBA" id="ARBA00022729"/>
    </source>
</evidence>
<dbReference type="Gene3D" id="3.60.21.10">
    <property type="match status" value="1"/>
</dbReference>
<dbReference type="InterPro" id="IPR029052">
    <property type="entry name" value="Metallo-depent_PP-like"/>
</dbReference>
<dbReference type="EMBL" id="VORB01000011">
    <property type="protein sequence ID" value="TXC76042.1"/>
    <property type="molecule type" value="Genomic_DNA"/>
</dbReference>
<evidence type="ECO:0000313" key="3">
    <source>
        <dbReference type="EMBL" id="TXC76042.1"/>
    </source>
</evidence>
<protein>
    <submittedName>
        <fullName evidence="3">T9SS type A sorting domain-containing protein</fullName>
    </submittedName>
</protein>
<dbReference type="Proteomes" id="UP000321168">
    <property type="component" value="Unassembled WGS sequence"/>
</dbReference>
<evidence type="ECO:0000259" key="2">
    <source>
        <dbReference type="Pfam" id="PF18962"/>
    </source>
</evidence>
<feature type="domain" description="Secretion system C-terminal sorting" evidence="2">
    <location>
        <begin position="667"/>
        <end position="736"/>
    </location>
</feature>
<dbReference type="AlphaFoldDB" id="A0A5C6URW7"/>
<accession>A0A5C6URW7</accession>
<organism evidence="3 4">
    <name type="scientific">Luteibaculum oceani</name>
    <dbReference type="NCBI Taxonomy" id="1294296"/>
    <lineage>
        <taxon>Bacteria</taxon>
        <taxon>Pseudomonadati</taxon>
        <taxon>Bacteroidota</taxon>
        <taxon>Flavobacteriia</taxon>
        <taxon>Flavobacteriales</taxon>
        <taxon>Luteibaculaceae</taxon>
        <taxon>Luteibaculum</taxon>
    </lineage>
</organism>
<dbReference type="NCBIfam" id="TIGR04183">
    <property type="entry name" value="Por_Secre_tail"/>
    <property type="match status" value="1"/>
</dbReference>
<dbReference type="InterPro" id="IPR008963">
    <property type="entry name" value="Purple_acid_Pase-like_N"/>
</dbReference>
<sequence length="742" mass="82730">MTIAFQQVFGGTARVYYGTQDGGTDPNNYPFSQVAQRFTYSKGMLNQFVELSNLEAGSDYFFVVVDDNGVSERLYFKTTPENMDVPLSLVCGANMTGNRQLRQEAFSLIAKLKPDLVVLGGDFTGFSLPIEWEAWLDDWQLATSSDGRVYPIVPVLGDEDASTDLVDIFGLQSEDSYYYLPVGENQLALYLLNTNESSSEEQRLWMANSLSLNASSKFWKMAAYHRPFRVHTKGVSDNEEAKIRWAPLFNQFQFDLAYEGGGSLNKITQPMIPFEGNGSEDGFLKEPIKGVTYFGDGTIANSLDSANDTRHWTLDATMDNQLKWVLVERDRAIIRAVRVNNGSSVAERFGENKFETPEGAQIIPMDGAFQIEIPRIKEGETFVNVIHPNFGEYRNDKNIEISWEAGVKGGGELTRVRVFLNNTLKADLPGSTNALLLSDLNPGKHNLQIIVNSNQGQAVSLALPFYIELKESDPGIINGSFDAEESKVTGIVDVGGNDLALGSRDALLGSASTIVGLYFEGMDLSPQAKINEAYIQFSSSEDSESGPAQVLIYGISTSNTGPFQDLGFDLSSRERTSAFALWDVPEWNYPYLQNADQRSPDLSEILEENFTEINGLNAIGFLIEGSGNRNAMAFERDLRRAPKLVVKYTEPFTDIEEQRELLPLYFYPNPVDDHLWIENKEGKPLVLSLRDPSGREIAEYRVQAFEKLKLNTENLEEGVYSVVMEFEGLTQVQKFIKKSSGL</sequence>
<keyword evidence="1" id="KW-0732">Signal</keyword>
<dbReference type="Gene3D" id="2.60.40.380">
    <property type="entry name" value="Purple acid phosphatase-like, N-terminal"/>
    <property type="match status" value="1"/>
</dbReference>
<proteinExistence type="predicted"/>
<dbReference type="InterPro" id="IPR026444">
    <property type="entry name" value="Secre_tail"/>
</dbReference>
<dbReference type="GO" id="GO:0003993">
    <property type="term" value="F:acid phosphatase activity"/>
    <property type="evidence" value="ECO:0007669"/>
    <property type="project" value="InterPro"/>
</dbReference>
<dbReference type="GO" id="GO:0046872">
    <property type="term" value="F:metal ion binding"/>
    <property type="evidence" value="ECO:0007669"/>
    <property type="project" value="InterPro"/>
</dbReference>
<name>A0A5C6URW7_9FLAO</name>
<dbReference type="CDD" id="cd00838">
    <property type="entry name" value="MPP_superfamily"/>
    <property type="match status" value="1"/>
</dbReference>
<dbReference type="SUPFAM" id="SSF56300">
    <property type="entry name" value="Metallo-dependent phosphatases"/>
    <property type="match status" value="1"/>
</dbReference>